<evidence type="ECO:0008006" key="2">
    <source>
        <dbReference type="Google" id="ProtNLM"/>
    </source>
</evidence>
<evidence type="ECO:0000313" key="1">
    <source>
        <dbReference type="EMBL" id="GEU55483.1"/>
    </source>
</evidence>
<comment type="caution">
    <text evidence="1">The sequence shown here is derived from an EMBL/GenBank/DDBJ whole genome shotgun (WGS) entry which is preliminary data.</text>
</comment>
<dbReference type="AlphaFoldDB" id="A0A6L2L0S0"/>
<organism evidence="1">
    <name type="scientific">Tanacetum cinerariifolium</name>
    <name type="common">Dalmatian daisy</name>
    <name type="synonym">Chrysanthemum cinerariifolium</name>
    <dbReference type="NCBI Taxonomy" id="118510"/>
    <lineage>
        <taxon>Eukaryota</taxon>
        <taxon>Viridiplantae</taxon>
        <taxon>Streptophyta</taxon>
        <taxon>Embryophyta</taxon>
        <taxon>Tracheophyta</taxon>
        <taxon>Spermatophyta</taxon>
        <taxon>Magnoliopsida</taxon>
        <taxon>eudicotyledons</taxon>
        <taxon>Gunneridae</taxon>
        <taxon>Pentapetalae</taxon>
        <taxon>asterids</taxon>
        <taxon>campanulids</taxon>
        <taxon>Asterales</taxon>
        <taxon>Asteraceae</taxon>
        <taxon>Asteroideae</taxon>
        <taxon>Anthemideae</taxon>
        <taxon>Anthemidinae</taxon>
        <taxon>Tanacetum</taxon>
    </lineage>
</organism>
<dbReference type="EMBL" id="BKCJ010003504">
    <property type="protein sequence ID" value="GEU55483.1"/>
    <property type="molecule type" value="Genomic_DNA"/>
</dbReference>
<gene>
    <name evidence="1" type="ORF">Tci_027461</name>
</gene>
<proteinExistence type="predicted"/>
<sequence length="258" mass="29297">MILLDSETEKCSLIDFDSRELRGDDDGKKFVEKRFTFNKLEKSQMGIHCLEYSIMDVDQVCEKVRKPSKLELIVSCKVDVDVMVDFEKDQKGMSKEVIGLVDFGCMTANKRVNSQFLVIEVDESQDYVTRGEMNLVSAFQDCVKGCDNDLEMVVDNIGVNGHKNGFEDQLWEYEKHKESLVGNRKEYDGKQDGNKEDGEFVHVSKEIELSDHCSVDIVKSFEVDQTNHQKSKGPCVVFIDEFDTVGRQRGACLGCGND</sequence>
<reference evidence="1" key="1">
    <citation type="journal article" date="2019" name="Sci. Rep.">
        <title>Draft genome of Tanacetum cinerariifolium, the natural source of mosquito coil.</title>
        <authorList>
            <person name="Yamashiro T."/>
            <person name="Shiraishi A."/>
            <person name="Satake H."/>
            <person name="Nakayama K."/>
        </authorList>
    </citation>
    <scope>NUCLEOTIDE SEQUENCE</scope>
</reference>
<protein>
    <recommendedName>
        <fullName evidence="2">ATPase AAA-type core domain-containing protein</fullName>
    </recommendedName>
</protein>
<accession>A0A6L2L0S0</accession>
<name>A0A6L2L0S0_TANCI</name>